<dbReference type="SMART" id="SM00173">
    <property type="entry name" value="RAS"/>
    <property type="match status" value="1"/>
</dbReference>
<dbReference type="Proteomes" id="UP000000267">
    <property type="component" value="Unassembled WGS sequence"/>
</dbReference>
<dbReference type="RefSeq" id="XP_001644687.1">
    <property type="nucleotide sequence ID" value="XM_001644637.1"/>
</dbReference>
<dbReference type="KEGG" id="vpo:Kpol_1056p30"/>
<dbReference type="PROSITE" id="PS51421">
    <property type="entry name" value="RAS"/>
    <property type="match status" value="1"/>
</dbReference>
<reference evidence="3 4" key="1">
    <citation type="journal article" date="2007" name="Proc. Natl. Acad. Sci. U.S.A.">
        <title>Independent sorting-out of thousands of duplicated gene pairs in two yeast species descended from a whole-genome duplication.</title>
        <authorList>
            <person name="Scannell D.R."/>
            <person name="Frank A.C."/>
            <person name="Conant G.C."/>
            <person name="Byrne K.P."/>
            <person name="Woolfit M."/>
            <person name="Wolfe K.H."/>
        </authorList>
    </citation>
    <scope>NUCLEOTIDE SEQUENCE [LARGE SCALE GENOMIC DNA]</scope>
    <source>
        <strain evidence="4">ATCC 22028 / DSM 70294 / BCRC 21397 / CBS 2163 / NBRC 10782 / NRRL Y-8283 / UCD 57-17</strain>
    </source>
</reference>
<dbReference type="eggNOG" id="KOG0395">
    <property type="taxonomic scope" value="Eukaryota"/>
</dbReference>
<keyword evidence="4" id="KW-1185">Reference proteome</keyword>
<dbReference type="EMBL" id="DS480416">
    <property type="protein sequence ID" value="EDO16829.1"/>
    <property type="molecule type" value="Genomic_DNA"/>
</dbReference>
<dbReference type="NCBIfam" id="TIGR00231">
    <property type="entry name" value="small_GTP"/>
    <property type="match status" value="1"/>
</dbReference>
<dbReference type="PROSITE" id="PS51420">
    <property type="entry name" value="RHO"/>
    <property type="match status" value="1"/>
</dbReference>
<dbReference type="Pfam" id="PF00071">
    <property type="entry name" value="Ras"/>
    <property type="match status" value="1"/>
</dbReference>
<evidence type="ECO:0000313" key="3">
    <source>
        <dbReference type="EMBL" id="EDO16829.1"/>
    </source>
</evidence>
<dbReference type="GO" id="GO:0005525">
    <property type="term" value="F:GTP binding"/>
    <property type="evidence" value="ECO:0007669"/>
    <property type="project" value="UniProtKB-KW"/>
</dbReference>
<dbReference type="InterPro" id="IPR027417">
    <property type="entry name" value="P-loop_NTPase"/>
</dbReference>
<dbReference type="FunCoup" id="A7TLN7">
    <property type="interactions" value="169"/>
</dbReference>
<dbReference type="STRING" id="436907.A7TLN7"/>
<proteinExistence type="predicted"/>
<dbReference type="PRINTS" id="PR00449">
    <property type="entry name" value="RASTRNSFRMNG"/>
</dbReference>
<keyword evidence="1" id="KW-0547">Nucleotide-binding</keyword>
<dbReference type="GO" id="GO:0016020">
    <property type="term" value="C:membrane"/>
    <property type="evidence" value="ECO:0007669"/>
    <property type="project" value="InterPro"/>
</dbReference>
<dbReference type="PhylomeDB" id="A7TLN7"/>
<evidence type="ECO:0000256" key="1">
    <source>
        <dbReference type="ARBA" id="ARBA00022741"/>
    </source>
</evidence>
<gene>
    <name evidence="3" type="ORF">Kpol_1056p30</name>
</gene>
<dbReference type="SUPFAM" id="SSF52540">
    <property type="entry name" value="P-loop containing nucleoside triphosphate hydrolases"/>
    <property type="match status" value="1"/>
</dbReference>
<dbReference type="OrthoDB" id="5976022at2759"/>
<organism evidence="4">
    <name type="scientific">Vanderwaltozyma polyspora (strain ATCC 22028 / DSM 70294 / BCRC 21397 / CBS 2163 / NBRC 10782 / NRRL Y-8283 / UCD 57-17)</name>
    <name type="common">Kluyveromyces polysporus</name>
    <dbReference type="NCBI Taxonomy" id="436907"/>
    <lineage>
        <taxon>Eukaryota</taxon>
        <taxon>Fungi</taxon>
        <taxon>Dikarya</taxon>
        <taxon>Ascomycota</taxon>
        <taxon>Saccharomycotina</taxon>
        <taxon>Saccharomycetes</taxon>
        <taxon>Saccharomycetales</taxon>
        <taxon>Saccharomycetaceae</taxon>
        <taxon>Vanderwaltozyma</taxon>
    </lineage>
</organism>
<dbReference type="PROSITE" id="PS51419">
    <property type="entry name" value="RAB"/>
    <property type="match status" value="1"/>
</dbReference>
<accession>A7TLN7</accession>
<dbReference type="InterPro" id="IPR020849">
    <property type="entry name" value="Small_GTPase_Ras-type"/>
</dbReference>
<name>A7TLN7_VANPO</name>
<dbReference type="SMART" id="SM00174">
    <property type="entry name" value="RHO"/>
    <property type="match status" value="1"/>
</dbReference>
<dbReference type="Gene3D" id="3.40.50.300">
    <property type="entry name" value="P-loop containing nucleotide triphosphate hydrolases"/>
    <property type="match status" value="1"/>
</dbReference>
<dbReference type="InterPro" id="IPR001806">
    <property type="entry name" value="Small_GTPase"/>
</dbReference>
<dbReference type="HOGENOM" id="CLU_041217_9_8_1"/>
<sequence>MDPQTLMASSGTHTTPLNNLKLLQFKICIFGGKAVGKTSFSVQYVESHFVESHYPTNVQNEFTKLIRYKNNEYTLEIVDTAGQDESSMVNMRSLMGCKGIILCYSVVSRPSFELVRLIWEKIVDQVGNDDIPVVIVANKIDLRDKTNTKYRPDQIVTRVEGEQLAEELSGTIKTNSNGNGNKIKFGFIETSAKLNINIEEAIMLSLKKMEQKATNSFDGDDSKCVLM</sequence>
<evidence type="ECO:0000313" key="4">
    <source>
        <dbReference type="Proteomes" id="UP000000267"/>
    </source>
</evidence>
<dbReference type="SMART" id="SM00175">
    <property type="entry name" value="RAB"/>
    <property type="match status" value="1"/>
</dbReference>
<dbReference type="GeneID" id="5545001"/>
<keyword evidence="2" id="KW-0342">GTP-binding</keyword>
<dbReference type="InParanoid" id="A7TLN7"/>
<dbReference type="OMA" id="SARHNEN"/>
<evidence type="ECO:0000256" key="2">
    <source>
        <dbReference type="ARBA" id="ARBA00023134"/>
    </source>
</evidence>
<dbReference type="PANTHER" id="PTHR24070">
    <property type="entry name" value="RAS, DI-RAS, AND RHEB FAMILY MEMBERS OF SMALL GTPASE SUPERFAMILY"/>
    <property type="match status" value="1"/>
</dbReference>
<dbReference type="GO" id="GO:0003924">
    <property type="term" value="F:GTPase activity"/>
    <property type="evidence" value="ECO:0007669"/>
    <property type="project" value="InterPro"/>
</dbReference>
<dbReference type="AlphaFoldDB" id="A7TLN7"/>
<dbReference type="GO" id="GO:0007165">
    <property type="term" value="P:signal transduction"/>
    <property type="evidence" value="ECO:0007669"/>
    <property type="project" value="InterPro"/>
</dbReference>
<protein>
    <submittedName>
        <fullName evidence="3">Uncharacterized protein</fullName>
    </submittedName>
</protein>
<dbReference type="InterPro" id="IPR005225">
    <property type="entry name" value="Small_GTP-bd"/>
</dbReference>